<accession>A0A4R7FPN5</accession>
<evidence type="ECO:0000256" key="3">
    <source>
        <dbReference type="ARBA" id="ARBA00022692"/>
    </source>
</evidence>
<feature type="transmembrane region" description="Helical" evidence="6">
    <location>
        <begin position="194"/>
        <end position="213"/>
    </location>
</feature>
<evidence type="ECO:0000256" key="1">
    <source>
        <dbReference type="ARBA" id="ARBA00004141"/>
    </source>
</evidence>
<keyword evidence="8" id="KW-1185">Reference proteome</keyword>
<evidence type="ECO:0000256" key="6">
    <source>
        <dbReference type="RuleBase" id="RU363041"/>
    </source>
</evidence>
<dbReference type="Proteomes" id="UP000295344">
    <property type="component" value="Unassembled WGS sequence"/>
</dbReference>
<comment type="caution">
    <text evidence="7">The sequence shown here is derived from an EMBL/GenBank/DDBJ whole genome shotgun (WGS) entry which is preliminary data.</text>
</comment>
<dbReference type="InterPro" id="IPR051598">
    <property type="entry name" value="TSUP/Inactive_protease-like"/>
</dbReference>
<feature type="transmembrane region" description="Helical" evidence="6">
    <location>
        <begin position="102"/>
        <end position="125"/>
    </location>
</feature>
<reference evidence="7 8" key="1">
    <citation type="submission" date="2019-03" db="EMBL/GenBank/DDBJ databases">
        <title>Genomic Encyclopedia of Archaeal and Bacterial Type Strains, Phase II (KMG-II): from individual species to whole genera.</title>
        <authorList>
            <person name="Goeker M."/>
        </authorList>
    </citation>
    <scope>NUCLEOTIDE SEQUENCE [LARGE SCALE GENOMIC DNA]</scope>
    <source>
        <strain evidence="7 8">DSM 24782</strain>
    </source>
</reference>
<dbReference type="Pfam" id="PF01925">
    <property type="entry name" value="TauE"/>
    <property type="match status" value="1"/>
</dbReference>
<dbReference type="InterPro" id="IPR002781">
    <property type="entry name" value="TM_pro_TauE-like"/>
</dbReference>
<dbReference type="RefSeq" id="WP_133764114.1">
    <property type="nucleotide sequence ID" value="NZ_BAAARP010000001.1"/>
</dbReference>
<feature type="transmembrane region" description="Helical" evidence="6">
    <location>
        <begin position="219"/>
        <end position="239"/>
    </location>
</feature>
<keyword evidence="6" id="KW-1003">Cell membrane</keyword>
<keyword evidence="4 6" id="KW-1133">Transmembrane helix</keyword>
<evidence type="ECO:0000256" key="5">
    <source>
        <dbReference type="ARBA" id="ARBA00023136"/>
    </source>
</evidence>
<proteinExistence type="inferred from homology"/>
<gene>
    <name evidence="7" type="ORF">CLV52_0247</name>
</gene>
<organism evidence="7 8">
    <name type="scientific">Amnibacterium kyonggiense</name>
    <dbReference type="NCBI Taxonomy" id="595671"/>
    <lineage>
        <taxon>Bacteria</taxon>
        <taxon>Bacillati</taxon>
        <taxon>Actinomycetota</taxon>
        <taxon>Actinomycetes</taxon>
        <taxon>Micrococcales</taxon>
        <taxon>Microbacteriaceae</taxon>
        <taxon>Amnibacterium</taxon>
    </lineage>
</organism>
<dbReference type="EMBL" id="SOAM01000001">
    <property type="protein sequence ID" value="TDS79710.1"/>
    <property type="molecule type" value="Genomic_DNA"/>
</dbReference>
<keyword evidence="3 6" id="KW-0812">Transmembrane</keyword>
<dbReference type="GO" id="GO:0005886">
    <property type="term" value="C:plasma membrane"/>
    <property type="evidence" value="ECO:0007669"/>
    <property type="project" value="UniProtKB-SubCell"/>
</dbReference>
<sequence length="314" mass="31460">MDVNPAMAVVGLAIGTLVGLTGMGGGALMTPVLVFFFGVDALAAISSDLVISLFMKPFGGVVHLVKRTVDLRLVGLLMIGSVPAAFLGALSTALLPGDHVQSVLLVLLGCALLLASAGLIARAWMQMTRAGAPLGEGAARLSRPPMKLRPASTIALGAVAGLIVGLTSVGAGSIVIVALLLLHPALKASQLVGTDLVQAVPLVASAALGHALFGQVDLGVAGSVLIGAIPGVLLGAWLSSRAPGGVIRRVLAVLLMASGLKLIGTPTPVVIAAGVGAVVLGNVLWIALRHRYSPTLRARRAAEVQEAGAGATRD</sequence>
<feature type="transmembrane region" description="Helical" evidence="6">
    <location>
        <begin position="74"/>
        <end position="95"/>
    </location>
</feature>
<comment type="similarity">
    <text evidence="2 6">Belongs to the 4-toluene sulfonate uptake permease (TSUP) (TC 2.A.102) family.</text>
</comment>
<protein>
    <recommendedName>
        <fullName evidence="6">Probable membrane transporter protein</fullName>
    </recommendedName>
</protein>
<dbReference type="AlphaFoldDB" id="A0A4R7FPN5"/>
<evidence type="ECO:0000256" key="2">
    <source>
        <dbReference type="ARBA" id="ARBA00009142"/>
    </source>
</evidence>
<evidence type="ECO:0000313" key="8">
    <source>
        <dbReference type="Proteomes" id="UP000295344"/>
    </source>
</evidence>
<dbReference type="OrthoDB" id="5189995at2"/>
<dbReference type="PANTHER" id="PTHR43701">
    <property type="entry name" value="MEMBRANE TRANSPORTER PROTEIN MJ0441-RELATED"/>
    <property type="match status" value="1"/>
</dbReference>
<dbReference type="PANTHER" id="PTHR43701:SF2">
    <property type="entry name" value="MEMBRANE TRANSPORTER PROTEIN YJNA-RELATED"/>
    <property type="match status" value="1"/>
</dbReference>
<evidence type="ECO:0000256" key="4">
    <source>
        <dbReference type="ARBA" id="ARBA00022989"/>
    </source>
</evidence>
<name>A0A4R7FPN5_9MICO</name>
<feature type="transmembrane region" description="Helical" evidence="6">
    <location>
        <begin position="6"/>
        <end position="25"/>
    </location>
</feature>
<comment type="subcellular location">
    <subcellularLocation>
        <location evidence="6">Cell membrane</location>
        <topology evidence="6">Multi-pass membrane protein</topology>
    </subcellularLocation>
    <subcellularLocation>
        <location evidence="1">Membrane</location>
        <topology evidence="1">Multi-pass membrane protein</topology>
    </subcellularLocation>
</comment>
<feature type="transmembrane region" description="Helical" evidence="6">
    <location>
        <begin position="154"/>
        <end position="182"/>
    </location>
</feature>
<evidence type="ECO:0000313" key="7">
    <source>
        <dbReference type="EMBL" id="TDS79710.1"/>
    </source>
</evidence>
<feature type="transmembrane region" description="Helical" evidence="6">
    <location>
        <begin position="269"/>
        <end position="288"/>
    </location>
</feature>
<keyword evidence="5 6" id="KW-0472">Membrane</keyword>